<dbReference type="FunFam" id="3.90.280.10:FF:000004">
    <property type="entry name" value="Mitochondrial large ribosomal subunit YmL35"/>
    <property type="match status" value="1"/>
</dbReference>
<dbReference type="GO" id="GO:0032790">
    <property type="term" value="P:ribosome disassembly"/>
    <property type="evidence" value="ECO:0007669"/>
    <property type="project" value="TreeGrafter"/>
</dbReference>
<feature type="compositionally biased region" description="Basic and acidic residues" evidence="10">
    <location>
        <begin position="701"/>
        <end position="720"/>
    </location>
</feature>
<evidence type="ECO:0000256" key="10">
    <source>
        <dbReference type="SAM" id="MobiDB-lite"/>
    </source>
</evidence>
<dbReference type="Gene3D" id="3.30.110.10">
    <property type="entry name" value="Translation initiation factor 3 (IF-3), C-terminal domain"/>
    <property type="match status" value="1"/>
</dbReference>
<feature type="coiled-coil region" evidence="9">
    <location>
        <begin position="123"/>
        <end position="157"/>
    </location>
</feature>
<evidence type="ECO:0000256" key="5">
    <source>
        <dbReference type="ARBA" id="ARBA00023128"/>
    </source>
</evidence>
<dbReference type="InterPro" id="IPR035810">
    <property type="entry name" value="PEBP_euk"/>
</dbReference>
<dbReference type="InterPro" id="IPR036787">
    <property type="entry name" value="T_IF-3_N_sf"/>
</dbReference>
<comment type="similarity">
    <text evidence="7">Belongs to the phosphatidylethanolamine-binding protein family. Mitochondrion-specific ribosomal protein mL38 subfamily.</text>
</comment>
<dbReference type="InterPro" id="IPR036788">
    <property type="entry name" value="T_IF-3_C_sf"/>
</dbReference>
<dbReference type="GO" id="GO:0043022">
    <property type="term" value="F:ribosome binding"/>
    <property type="evidence" value="ECO:0007669"/>
    <property type="project" value="TreeGrafter"/>
</dbReference>
<evidence type="ECO:0000313" key="13">
    <source>
        <dbReference type="Proteomes" id="UP000070133"/>
    </source>
</evidence>
<evidence type="ECO:0000256" key="9">
    <source>
        <dbReference type="SAM" id="Coils"/>
    </source>
</evidence>
<dbReference type="InterPro" id="IPR019814">
    <property type="entry name" value="Translation_initiation_fac_3_N"/>
</dbReference>
<dbReference type="PANTHER" id="PTHR10938">
    <property type="entry name" value="TRANSLATION INITIATION FACTOR IF-3"/>
    <property type="match status" value="1"/>
</dbReference>
<keyword evidence="4" id="KW-0648">Protein biosynthesis</keyword>
<dbReference type="GO" id="GO:0070124">
    <property type="term" value="P:mitochondrial translational initiation"/>
    <property type="evidence" value="ECO:0007669"/>
    <property type="project" value="TreeGrafter"/>
</dbReference>
<dbReference type="InterPro" id="IPR001288">
    <property type="entry name" value="Translation_initiation_fac_3"/>
</dbReference>
<dbReference type="SUPFAM" id="SSF49777">
    <property type="entry name" value="PEBP-like"/>
    <property type="match status" value="1"/>
</dbReference>
<name>A0A139H4P8_9PEZI</name>
<dbReference type="Gene3D" id="3.10.20.80">
    <property type="entry name" value="Translation initiation factor 3 (IF-3), N-terminal domain"/>
    <property type="match status" value="1"/>
</dbReference>
<reference evidence="12 13" key="1">
    <citation type="submission" date="2015-07" db="EMBL/GenBank/DDBJ databases">
        <title>Comparative genomics of the Sigatoka disease complex on banana suggests a link between parallel evolutionary changes in Pseudocercospora fijiensis and Pseudocercospora eumusae and increased virulence on the banana host.</title>
        <authorList>
            <person name="Chang T.-C."/>
            <person name="Salvucci A."/>
            <person name="Crous P.W."/>
            <person name="Stergiopoulos I."/>
        </authorList>
    </citation>
    <scope>NUCLEOTIDE SEQUENCE [LARGE SCALE GENOMIC DNA]</scope>
    <source>
        <strain evidence="12 13">CBS 114824</strain>
    </source>
</reference>
<dbReference type="PANTHER" id="PTHR10938:SF0">
    <property type="entry name" value="TRANSLATION INITIATION FACTOR IF-3, MITOCHONDRIAL"/>
    <property type="match status" value="1"/>
</dbReference>
<feature type="domain" description="Translation initiation factor 3 N-terminal" evidence="11">
    <location>
        <begin position="519"/>
        <end position="595"/>
    </location>
</feature>
<evidence type="ECO:0000256" key="3">
    <source>
        <dbReference type="ARBA" id="ARBA00022540"/>
    </source>
</evidence>
<evidence type="ECO:0000256" key="1">
    <source>
        <dbReference type="ARBA" id="ARBA00004173"/>
    </source>
</evidence>
<accession>A0A139H4P8</accession>
<dbReference type="AlphaFoldDB" id="A0A139H4P8"/>
<dbReference type="Pfam" id="PF05198">
    <property type="entry name" value="IF3_N"/>
    <property type="match status" value="1"/>
</dbReference>
<sequence>MPLERSARPLAQCLRCTRHERTALPIRSFSTSTNLQDAETAQVEKPARALDPLTVSTPRLERKMIREQKQMPIGSRRRRRAIASSANIPFEQLPYQCFQEARAFLQKDRAEKLDMIKKFRNRIEKLMDTVPVTEAEIERKEARLRDMRKRLEDTKILADINDPMVKKKFEDGFGDMNKPIYRYLAEKKWRSYERELLMQRITQMNVIPDVLDEIDPTVAVALSFSSPANPLKSRKVQHGELVDSRVSEHPPNLTIQPFEKGERLVTIAVVNPDVPNVAKDAFDYRCHFLACNVPISATQTHVELGKLSEESQVVIPWLPAYSQSGLPYQRMAIFVLEQPPASAVTPGSEDVPPSKALDVAEVKSRNQNSFSTREDFILRDLRSTFDLKPVGVDLFRTVWDDGTAGVMQRAGIVGWDVEFKRKRVEPLPYKRLKEERFRYFRNGQPFYINIMYAKHGPSASQALYNIFVLPAFSNPLPQRRIAQSAISAQHARPVLRSFHQSAVNQAKTRAAEERTQKWNEEITARMVQLVDSETNKLLDDGQPRTKWDILNTLDTKTHRLVQLSPDEPGNRNFIPVCKIVSKKEIYEAELRRKKQAKDQKRANKIVSEMGAKTLELNWAIDQNHDLLHRIEKMKGFLGEGRRVEIVLASKKGGRKATREECESVLDKIRQAAGEIEGVKESKAFSGKLGGFGTMSFQGRPVAKEERRKQDAHNEPSEDSE</sequence>
<organism evidence="12 13">
    <name type="scientific">Pseudocercospora eumusae</name>
    <dbReference type="NCBI Taxonomy" id="321146"/>
    <lineage>
        <taxon>Eukaryota</taxon>
        <taxon>Fungi</taxon>
        <taxon>Dikarya</taxon>
        <taxon>Ascomycota</taxon>
        <taxon>Pezizomycotina</taxon>
        <taxon>Dothideomycetes</taxon>
        <taxon>Dothideomycetidae</taxon>
        <taxon>Mycosphaerellales</taxon>
        <taxon>Mycosphaerellaceae</taxon>
        <taxon>Pseudocercospora</taxon>
    </lineage>
</organism>
<dbReference type="OrthoDB" id="2153661at2759"/>
<evidence type="ECO:0000256" key="2">
    <source>
        <dbReference type="ARBA" id="ARBA00005439"/>
    </source>
</evidence>
<proteinExistence type="inferred from homology"/>
<dbReference type="GO" id="GO:0003743">
    <property type="term" value="F:translation initiation factor activity"/>
    <property type="evidence" value="ECO:0007669"/>
    <property type="project" value="UniProtKB-KW"/>
</dbReference>
<evidence type="ECO:0000256" key="6">
    <source>
        <dbReference type="ARBA" id="ARBA00037226"/>
    </source>
</evidence>
<comment type="function">
    <text evidence="6">Component of the mitochondrial ribosome (mitoribosome), a dedicated translation machinery responsible for the synthesis of mitochondrial genome-encoded proteins, including at least some of the essential transmembrane subunits of the mitochondrial respiratory chain. The mitoribosomes are attached to the mitochondrial inner membrane and translation products are cotranslationally integrated into the membrane.</text>
</comment>
<protein>
    <recommendedName>
        <fullName evidence="8">Large ribosomal subunit protein mL38</fullName>
    </recommendedName>
</protein>
<dbReference type="Proteomes" id="UP000070133">
    <property type="component" value="Unassembled WGS sequence"/>
</dbReference>
<dbReference type="EMBL" id="LFZN01000142">
    <property type="protein sequence ID" value="KXS97460.1"/>
    <property type="molecule type" value="Genomic_DNA"/>
</dbReference>
<dbReference type="STRING" id="321146.A0A139H4P8"/>
<feature type="region of interest" description="Disordered" evidence="10">
    <location>
        <begin position="689"/>
        <end position="720"/>
    </location>
</feature>
<gene>
    <name evidence="12" type="ORF">AC578_7365</name>
</gene>
<dbReference type="Gene3D" id="3.90.280.10">
    <property type="entry name" value="PEBP-like"/>
    <property type="match status" value="1"/>
</dbReference>
<dbReference type="InterPro" id="IPR036610">
    <property type="entry name" value="PEBP-like_sf"/>
</dbReference>
<comment type="caution">
    <text evidence="12">The sequence shown here is derived from an EMBL/GenBank/DDBJ whole genome shotgun (WGS) entry which is preliminary data.</text>
</comment>
<keyword evidence="9" id="KW-0175">Coiled coil</keyword>
<comment type="similarity">
    <text evidence="2">Belongs to the IF-3 family.</text>
</comment>
<keyword evidence="13" id="KW-1185">Reference proteome</keyword>
<dbReference type="Gene3D" id="1.20.58.1180">
    <property type="match status" value="1"/>
</dbReference>
<dbReference type="GO" id="GO:0005739">
    <property type="term" value="C:mitochondrion"/>
    <property type="evidence" value="ECO:0007669"/>
    <property type="project" value="UniProtKB-SubCell"/>
</dbReference>
<evidence type="ECO:0000256" key="4">
    <source>
        <dbReference type="ARBA" id="ARBA00022917"/>
    </source>
</evidence>
<dbReference type="SUPFAM" id="SSF55200">
    <property type="entry name" value="Translation initiation factor IF3, C-terminal domain"/>
    <property type="match status" value="1"/>
</dbReference>
<keyword evidence="5" id="KW-0496">Mitochondrion</keyword>
<evidence type="ECO:0000259" key="11">
    <source>
        <dbReference type="Pfam" id="PF05198"/>
    </source>
</evidence>
<evidence type="ECO:0000313" key="12">
    <source>
        <dbReference type="EMBL" id="KXS97460.1"/>
    </source>
</evidence>
<evidence type="ECO:0000256" key="7">
    <source>
        <dbReference type="ARBA" id="ARBA00038016"/>
    </source>
</evidence>
<evidence type="ECO:0000256" key="8">
    <source>
        <dbReference type="ARBA" id="ARBA00039444"/>
    </source>
</evidence>
<keyword evidence="3" id="KW-0396">Initiation factor</keyword>
<comment type="subcellular location">
    <subcellularLocation>
        <location evidence="1">Mitochondrion</location>
    </subcellularLocation>
</comment>
<dbReference type="CDD" id="cd00866">
    <property type="entry name" value="PEBP_euk"/>
    <property type="match status" value="1"/>
</dbReference>